<dbReference type="Proteomes" id="UP000095512">
    <property type="component" value="Unassembled WGS sequence"/>
</dbReference>
<dbReference type="AlphaFoldDB" id="A0A174MKL2"/>
<dbReference type="EMBL" id="CZAB01000030">
    <property type="protein sequence ID" value="CUP34828.1"/>
    <property type="molecule type" value="Genomic_DNA"/>
</dbReference>
<evidence type="ECO:0000313" key="5">
    <source>
        <dbReference type="Proteomes" id="UP000095512"/>
    </source>
</evidence>
<dbReference type="Proteomes" id="UP000719916">
    <property type="component" value="Unassembled WGS sequence"/>
</dbReference>
<reference evidence="4 7" key="3">
    <citation type="submission" date="2019-11" db="EMBL/GenBank/DDBJ databases">
        <title>FDA dAtabase for Regulatory Grade micrObial Sequences (FDA-ARGOS): Supporting development and validation of Infectious Disease Dx tests.</title>
        <authorList>
            <person name="Turner S."/>
            <person name="Byrd R."/>
            <person name="Tallon L."/>
            <person name="Sadzewicz L."/>
            <person name="Vavikolanu K."/>
            <person name="Mehta A."/>
            <person name="Aluvathingal J."/>
            <person name="Nadendla S."/>
            <person name="Myers T."/>
            <person name="Yan Y."/>
            <person name="Sichtig H."/>
        </authorList>
    </citation>
    <scope>NUCLEOTIDE SEQUENCE [LARGE SCALE GENOMIC DNA]</scope>
    <source>
        <strain evidence="4 7">FDAARGOS_739</strain>
    </source>
</reference>
<protein>
    <submittedName>
        <fullName evidence="1">Uncharacterized protein</fullName>
    </submittedName>
</protein>
<dbReference type="GeneID" id="57962327"/>
<proteinExistence type="predicted"/>
<dbReference type="Proteomes" id="UP000501069">
    <property type="component" value="Chromosome"/>
</dbReference>
<reference evidence="1 5" key="1">
    <citation type="submission" date="2015-09" db="EMBL/GenBank/DDBJ databases">
        <authorList>
            <consortium name="Pathogen Informatics"/>
        </authorList>
    </citation>
    <scope>NUCLEOTIDE SEQUENCE [LARGE SCALE GENOMIC DNA]</scope>
    <source>
        <strain evidence="1 5">2789STDY5834865</strain>
    </source>
</reference>
<name>A0A174MKL2_9FIRM</name>
<dbReference type="RefSeq" id="WP_002587111.1">
    <property type="nucleotide sequence ID" value="NZ_BJLB01000001.1"/>
</dbReference>
<evidence type="ECO:0000313" key="1">
    <source>
        <dbReference type="EMBL" id="CUP34828.1"/>
    </source>
</evidence>
<accession>A0A174MKL2</accession>
<evidence type="ECO:0000313" key="6">
    <source>
        <dbReference type="Proteomes" id="UP000315200"/>
    </source>
</evidence>
<gene>
    <name evidence="2" type="ORF">Ccl03g_53330</name>
    <name evidence="1" type="ORF">ERS852480_03145</name>
    <name evidence="4" type="ORF">FOC47_14245</name>
    <name evidence="3" type="ORF">G5B26_04260</name>
</gene>
<reference evidence="2 6" key="2">
    <citation type="submission" date="2019-06" db="EMBL/GenBank/DDBJ databases">
        <title>Draft genome sequence of [Clostridium] clostridioforme NBRC 113352.</title>
        <authorList>
            <person name="Miura T."/>
            <person name="Furukawa M."/>
            <person name="Shimamura M."/>
            <person name="Ohyama Y."/>
            <person name="Yamazoe A."/>
            <person name="Kawasaki H."/>
        </authorList>
    </citation>
    <scope>NUCLEOTIDE SEQUENCE [LARGE SCALE GENOMIC DNA]</scope>
    <source>
        <strain evidence="2 6">NBRC 113352</strain>
    </source>
</reference>
<dbReference type="EMBL" id="CP050964">
    <property type="protein sequence ID" value="QIX91595.1"/>
    <property type="molecule type" value="Genomic_DNA"/>
</dbReference>
<dbReference type="EMBL" id="BJLB01000001">
    <property type="protein sequence ID" value="GEA39620.1"/>
    <property type="molecule type" value="Genomic_DNA"/>
</dbReference>
<evidence type="ECO:0000313" key="2">
    <source>
        <dbReference type="EMBL" id="GEA39620.1"/>
    </source>
</evidence>
<dbReference type="EMBL" id="JAAISW010000004">
    <property type="protein sequence ID" value="NSJ42809.1"/>
    <property type="molecule type" value="Genomic_DNA"/>
</dbReference>
<evidence type="ECO:0000313" key="7">
    <source>
        <dbReference type="Proteomes" id="UP000501069"/>
    </source>
</evidence>
<reference evidence="3 8" key="4">
    <citation type="journal article" date="2020" name="Cell Host Microbe">
        <title>Functional and Genomic Variation between Human-Derived Isolates of Lachnospiraceae Reveals Inter- and Intra-Species Diversity.</title>
        <authorList>
            <person name="Sorbara M.T."/>
            <person name="Littmann E.R."/>
            <person name="Fontana E."/>
            <person name="Moody T.U."/>
            <person name="Kohout C.E."/>
            <person name="Gjonbalaj M."/>
            <person name="Eaton V."/>
            <person name="Seok R."/>
            <person name="Leiner I.M."/>
            <person name="Pamer E.G."/>
        </authorList>
    </citation>
    <scope>NUCLEOTIDE SEQUENCE [LARGE SCALE GENOMIC DNA]</scope>
    <source>
        <strain evidence="3 8">MSK.2.26</strain>
    </source>
</reference>
<dbReference type="Proteomes" id="UP000315200">
    <property type="component" value="Unassembled WGS sequence"/>
</dbReference>
<evidence type="ECO:0000313" key="8">
    <source>
        <dbReference type="Proteomes" id="UP000719916"/>
    </source>
</evidence>
<sequence>MQVFHREDCSQTGNGIDLKNKVVVLSANVLPKEHSGQLFFCTGGSGANPAPMGSTVFLISLSDGEACRCERSDVVGTLEPELLPEEAKLQLSQIRPVGAADLHHHEPEYSGYSFLEDGRYAAGAWLCSPQEVMDYVEMQKPYQHRVLICDRDDFAVMEVVKEQVIFPTQKELEAFREDTQEQKGGGMEMK</sequence>
<evidence type="ECO:0000313" key="3">
    <source>
        <dbReference type="EMBL" id="NSJ42809.1"/>
    </source>
</evidence>
<organism evidence="1 5">
    <name type="scientific">Enterocloster clostridioformis</name>
    <dbReference type="NCBI Taxonomy" id="1531"/>
    <lineage>
        <taxon>Bacteria</taxon>
        <taxon>Bacillati</taxon>
        <taxon>Bacillota</taxon>
        <taxon>Clostridia</taxon>
        <taxon>Lachnospirales</taxon>
        <taxon>Lachnospiraceae</taxon>
        <taxon>Enterocloster</taxon>
    </lineage>
</organism>
<evidence type="ECO:0000313" key="4">
    <source>
        <dbReference type="EMBL" id="QIX91595.1"/>
    </source>
</evidence>
<reference evidence="3" key="5">
    <citation type="submission" date="2020-02" db="EMBL/GenBank/DDBJ databases">
        <authorList>
            <person name="Littmann E."/>
            <person name="Sorbara M."/>
        </authorList>
    </citation>
    <scope>NUCLEOTIDE SEQUENCE</scope>
    <source>
        <strain evidence="3">MSK.2.26</strain>
    </source>
</reference>